<protein>
    <submittedName>
        <fullName evidence="1">Fungal-specific transcription factor domain protein</fullName>
    </submittedName>
</protein>
<dbReference type="AlphaFoldDB" id="X8IV40"/>
<organism evidence="1 2">
    <name type="scientific">Rhizoctonia solani AG-3 Rhs1AP</name>
    <dbReference type="NCBI Taxonomy" id="1086054"/>
    <lineage>
        <taxon>Eukaryota</taxon>
        <taxon>Fungi</taxon>
        <taxon>Dikarya</taxon>
        <taxon>Basidiomycota</taxon>
        <taxon>Agaricomycotina</taxon>
        <taxon>Agaricomycetes</taxon>
        <taxon>Cantharellales</taxon>
        <taxon>Ceratobasidiaceae</taxon>
        <taxon>Rhizoctonia</taxon>
    </lineage>
</organism>
<feature type="non-terminal residue" evidence="1">
    <location>
        <position position="805"/>
    </location>
</feature>
<accession>X8IV40</accession>
<comment type="caution">
    <text evidence="1">The sequence shown here is derived from an EMBL/GenBank/DDBJ whole genome shotgun (WGS) entry which is preliminary data.</text>
</comment>
<dbReference type="OrthoDB" id="10584502at2759"/>
<evidence type="ECO:0000313" key="1">
    <source>
        <dbReference type="EMBL" id="EUC54008.1"/>
    </source>
</evidence>
<sequence length="805" mass="91135">MVGYSKGFAPLVMRYSSNQPVILGTENIWNNSPFNNEHFCGLLGIRWVEGKPPIGFSEPPSALGESVWSASAKRKWATLLPMVIKFFTYLDQQYAIDFTNGVVTLELFQLTYRQAPCRPEWEWMWNETVVRNRGLGGWLDQTMEDLGCDGAAGYRRWQKTEKKRLGDKFRESSINRTSSFDPVWLPASGRLTQLMFGQSMTDEDGNVDNDYIQLARALCYNPYQASLNRTFRAIHGLQTAEQGLEAAYKDVTERLTIARIRTLVSYHRTITAAHRATGINVVEDENSWRTKIQELFVQFGAQITNGRVVKITATSAKAHMVGWDELCENVKAFLNNLHGRMAAEIVADDMPIDKDVEDPDGVPQNFAFDLGRDAGVAEQYQPLHVHTWYWDAAYLHWPSLDEDRDSDDPEDVKEVLADVLAITGNPESELTLDDPIPVRAATGYSYYQRHRHPRFWLWREVLWRVVLLSNIAWQVLGTNSSDIDNPPYLSTLYSHILQRLATARCHFEPSRELDRCYALGAIEQTFELAFIICKVGTLSGIIHVMQHAAPVFCRACPDSAENLVNLPSLLITIDISLHSCATHDILLSMLTHRPMFFRYDVNYPPHLSDTSFSTDDGSGLRWLYGVPGWLMVILAQVNTLLGGYGSCLDPTVATGLEEEIRSKRTIVAAGVDPSLSMGRIVVQERWRLAALIYLFMVRVLFRYFRAEADGGLGAMRCDADSKDARVTEVHAKFMKLYTEVEARRAPDSFLVLPMLILGLPAPVKERKLICERKLDLMECSRPNAFGNEAVRILNDIWARADKRGS</sequence>
<proteinExistence type="predicted"/>
<evidence type="ECO:0000313" key="2">
    <source>
        <dbReference type="Proteomes" id="UP000030108"/>
    </source>
</evidence>
<dbReference type="Pfam" id="PF11951">
    <property type="entry name" value="Fungal_trans_2"/>
    <property type="match status" value="1"/>
</dbReference>
<dbReference type="EMBL" id="JATN01000322">
    <property type="protein sequence ID" value="EUC54008.1"/>
    <property type="molecule type" value="Genomic_DNA"/>
</dbReference>
<name>X8IV40_9AGAM</name>
<dbReference type="InterPro" id="IPR021858">
    <property type="entry name" value="Fun_TF"/>
</dbReference>
<dbReference type="Proteomes" id="UP000030108">
    <property type="component" value="Unassembled WGS sequence"/>
</dbReference>
<gene>
    <name evidence="1" type="ORF">RSOL_026360</name>
</gene>
<reference evidence="2" key="1">
    <citation type="journal article" date="2014" name="Genome Announc.">
        <title>Draft genome sequence of the plant-pathogenic soil fungus Rhizoctonia solani anastomosis group 3 strain Rhs1AP.</title>
        <authorList>
            <person name="Cubeta M.A."/>
            <person name="Thomas E."/>
            <person name="Dean R.A."/>
            <person name="Jabaji S."/>
            <person name="Neate S.M."/>
            <person name="Tavantzis S."/>
            <person name="Toda T."/>
            <person name="Vilgalys R."/>
            <person name="Bharathan N."/>
            <person name="Fedorova-Abrams N."/>
            <person name="Pakala S.B."/>
            <person name="Pakala S.M."/>
            <person name="Zafar N."/>
            <person name="Joardar V."/>
            <person name="Losada L."/>
            <person name="Nierman W.C."/>
        </authorList>
    </citation>
    <scope>NUCLEOTIDE SEQUENCE [LARGE SCALE GENOMIC DNA]</scope>
    <source>
        <strain evidence="2">AG-3</strain>
    </source>
</reference>